<dbReference type="SUPFAM" id="SSF53756">
    <property type="entry name" value="UDP-Glycosyltransferase/glycogen phosphorylase"/>
    <property type="match status" value="1"/>
</dbReference>
<evidence type="ECO:0000256" key="1">
    <source>
        <dbReference type="ARBA" id="ARBA00022676"/>
    </source>
</evidence>
<dbReference type="AlphaFoldDB" id="A0A7T0G2W5"/>
<gene>
    <name evidence="5" type="ORF">G3M78_04720</name>
</gene>
<dbReference type="PANTHER" id="PTHR12526">
    <property type="entry name" value="GLYCOSYLTRANSFERASE"/>
    <property type="match status" value="1"/>
</dbReference>
<evidence type="ECO:0000313" key="5">
    <source>
        <dbReference type="EMBL" id="QPJ64729.1"/>
    </source>
</evidence>
<evidence type="ECO:0000259" key="4">
    <source>
        <dbReference type="Pfam" id="PF13579"/>
    </source>
</evidence>
<organism evidence="5 6">
    <name type="scientific">Candidatus Nitrohelix vancouverensis</name>
    <dbReference type="NCBI Taxonomy" id="2705534"/>
    <lineage>
        <taxon>Bacteria</taxon>
        <taxon>Pseudomonadati</taxon>
        <taxon>Nitrospinota/Tectimicrobiota group</taxon>
        <taxon>Nitrospinota</taxon>
        <taxon>Nitrospinia</taxon>
        <taxon>Nitrospinales</taxon>
        <taxon>Nitrospinaceae</taxon>
        <taxon>Candidatus Nitrohelix</taxon>
    </lineage>
</organism>
<dbReference type="Proteomes" id="UP000594464">
    <property type="component" value="Chromosome"/>
</dbReference>
<dbReference type="PANTHER" id="PTHR12526:SF510">
    <property type="entry name" value="D-INOSITOL 3-PHOSPHATE GLYCOSYLTRANSFERASE"/>
    <property type="match status" value="1"/>
</dbReference>
<feature type="domain" description="Glycosyltransferase subfamily 4-like N-terminal" evidence="4">
    <location>
        <begin position="17"/>
        <end position="184"/>
    </location>
</feature>
<dbReference type="KEGG" id="nva:G3M78_04720"/>
<dbReference type="Pfam" id="PF13579">
    <property type="entry name" value="Glyco_trans_4_4"/>
    <property type="match status" value="1"/>
</dbReference>
<keyword evidence="1" id="KW-0328">Glycosyltransferase</keyword>
<feature type="domain" description="Glycosyl transferase family 1" evidence="3">
    <location>
        <begin position="188"/>
        <end position="354"/>
    </location>
</feature>
<evidence type="ECO:0000256" key="2">
    <source>
        <dbReference type="ARBA" id="ARBA00022679"/>
    </source>
</evidence>
<name>A0A7T0G2W5_9BACT</name>
<accession>A0A7T0G2W5</accession>
<evidence type="ECO:0000313" key="6">
    <source>
        <dbReference type="Proteomes" id="UP000594464"/>
    </source>
</evidence>
<proteinExistence type="predicted"/>
<evidence type="ECO:0000259" key="3">
    <source>
        <dbReference type="Pfam" id="PF00534"/>
    </source>
</evidence>
<dbReference type="GO" id="GO:0016757">
    <property type="term" value="F:glycosyltransferase activity"/>
    <property type="evidence" value="ECO:0007669"/>
    <property type="project" value="UniProtKB-KW"/>
</dbReference>
<dbReference type="Gene3D" id="3.40.50.2000">
    <property type="entry name" value="Glycogen Phosphorylase B"/>
    <property type="match status" value="2"/>
</dbReference>
<dbReference type="EMBL" id="CP048620">
    <property type="protein sequence ID" value="QPJ64729.1"/>
    <property type="molecule type" value="Genomic_DNA"/>
</dbReference>
<dbReference type="InterPro" id="IPR028098">
    <property type="entry name" value="Glyco_trans_4-like_N"/>
</dbReference>
<reference evidence="6" key="1">
    <citation type="submission" date="2020-02" db="EMBL/GenBank/DDBJ databases">
        <title>Genomic and physiological characterization of two novel Nitrospinaceae genera.</title>
        <authorList>
            <person name="Mueller A.J."/>
            <person name="Jung M.-Y."/>
            <person name="Strachan C.R."/>
            <person name="Herbold C.W."/>
            <person name="Kirkegaard R.H."/>
            <person name="Daims H."/>
        </authorList>
    </citation>
    <scope>NUCLEOTIDE SEQUENCE [LARGE SCALE GENOMIC DNA]</scope>
</reference>
<keyword evidence="2 5" id="KW-0808">Transferase</keyword>
<dbReference type="CDD" id="cd03801">
    <property type="entry name" value="GT4_PimA-like"/>
    <property type="match status" value="1"/>
</dbReference>
<protein>
    <submittedName>
        <fullName evidence="5">Glycosyltransferase family 4 protein</fullName>
    </submittedName>
</protein>
<dbReference type="InterPro" id="IPR001296">
    <property type="entry name" value="Glyco_trans_1"/>
</dbReference>
<dbReference type="Pfam" id="PF00534">
    <property type="entry name" value="Glycos_transf_1"/>
    <property type="match status" value="1"/>
</dbReference>
<sequence length="377" mass="42075">MKICLTVNASPWAEVKGGGQLAVHHLACALTRLDQEVHVLYSATLKDMVAPDVPYRIHWVRHFDFATLNPAIFTFPRALELLLEKRRFDVVHGNGEEAFFFDRVCRQAGARFFYTSHAPFIPRQGFFKSLANPVSLLKTLNPHLMRQAIQRADQVIVFSEFSKSLIVDALGPASAERIELVSPGVEPSWFEVNRNGDTANDFIFWGRLEAEKGLPELIDAFSAISKENDSARLHLVGEGNYETASRERVAALGLQDRVYYHGWMQTCQIKELASQCRYGVFPSRIESFGLAVAEAQAAGLPSIATRAGALPEFIEDNVNGLLVAPQDAASLAAAMQKALREPETMERLGASAREQAKERFNWDRAAQRILELYRASL</sequence>